<dbReference type="AlphaFoldDB" id="A0A4Y2CP91"/>
<keyword evidence="9" id="KW-0255">Endonuclease</keyword>
<evidence type="ECO:0000256" key="1">
    <source>
        <dbReference type="ARBA" id="ARBA00008078"/>
    </source>
</evidence>
<organism evidence="9 10">
    <name type="scientific">Araneus ventricosus</name>
    <name type="common">Orbweaver spider</name>
    <name type="synonym">Epeira ventricosa</name>
    <dbReference type="NCBI Taxonomy" id="182803"/>
    <lineage>
        <taxon>Eukaryota</taxon>
        <taxon>Metazoa</taxon>
        <taxon>Ecdysozoa</taxon>
        <taxon>Arthropoda</taxon>
        <taxon>Chelicerata</taxon>
        <taxon>Arachnida</taxon>
        <taxon>Araneae</taxon>
        <taxon>Araneomorphae</taxon>
        <taxon>Entelegynae</taxon>
        <taxon>Araneoidea</taxon>
        <taxon>Araneidae</taxon>
        <taxon>Araneus</taxon>
    </lineage>
</organism>
<gene>
    <name evidence="9" type="primary">TSEN34</name>
    <name evidence="9" type="ORF">AVEN_269631_1</name>
</gene>
<reference evidence="9 10" key="1">
    <citation type="journal article" date="2019" name="Sci. Rep.">
        <title>Orb-weaving spider Araneus ventricosus genome elucidates the spidroin gene catalogue.</title>
        <authorList>
            <person name="Kono N."/>
            <person name="Nakamura H."/>
            <person name="Ohtoshi R."/>
            <person name="Moran D.A.P."/>
            <person name="Shinohara A."/>
            <person name="Yoshida Y."/>
            <person name="Fujiwara M."/>
            <person name="Mori M."/>
            <person name="Tomita M."/>
            <person name="Arakawa K."/>
        </authorList>
    </citation>
    <scope>NUCLEOTIDE SEQUENCE [LARGE SCALE GENOMIC DNA]</scope>
</reference>
<dbReference type="Pfam" id="PF26577">
    <property type="entry name" value="TSEN34_N"/>
    <property type="match status" value="1"/>
</dbReference>
<comment type="similarity">
    <text evidence="1 4">Belongs to the tRNA-intron endonuclease family.</text>
</comment>
<accession>A0A4Y2CP91</accession>
<dbReference type="InterPro" id="IPR059049">
    <property type="entry name" value="TSEN34_N"/>
</dbReference>
<dbReference type="GO" id="GO:0000379">
    <property type="term" value="P:tRNA-type intron splice site recognition and cleavage"/>
    <property type="evidence" value="ECO:0007669"/>
    <property type="project" value="UniProtKB-UniRule"/>
</dbReference>
<comment type="function">
    <text evidence="4">Constitutes one of the two catalytic subunit of the tRNA-splicing endonuclease complex, a complex responsible for identification and cleavage of the splice sites in pre-tRNA. It cleaves pre-tRNA at the 5'- and 3'-splice sites to release the intron. The products are an intron and two tRNA half-molecules bearing 2',3'-cyclic phosphate and 5'-OH termini. There are no conserved sequences at the splice sites, but the intron is invariably located at the same site in the gene, placing the splice sites an invariant distance from the constant structural features of the tRNA body.</text>
</comment>
<feature type="active site" evidence="5">
    <location>
        <position position="292"/>
    </location>
</feature>
<sequence length="348" mass="39603">MINLYFCNGKACVWNSKDVLALREEHRIVGSLVGNYPIKPFQIQTKWLPLQLLPEETKLLMDKGIAQLVSLPKELPDSTVAQLFYDKRNKLCEDQISVFKENRKQQILEKADEIFEGKKRKYLEALEKKKKAQKLSETPVVTTAETPSVQNTNAESKSSHDENSSNSAVVCKENMESEPGGVSVDEEEKNGSKSESQVCDTESINLDKNAIIEAELAKVSGISKEMCLVQLFTECPWKTKCDPVNWNYPSSEIEKLRYAVYKDLWEKKYYITSGVKFGGDFMAYEGDPLKYHALFIIVCLCRGQRFQGYDLVTYGRLGHQVKKTVSLASLNDRGEVDYISLSWENEMT</sequence>
<dbReference type="EC" id="4.6.1.16" evidence="4"/>
<name>A0A4Y2CP91_ARAVE</name>
<feature type="active site" evidence="5">
    <location>
        <position position="284"/>
    </location>
</feature>
<dbReference type="Pfam" id="PF01974">
    <property type="entry name" value="tRNA_int_endo"/>
    <property type="match status" value="1"/>
</dbReference>
<comment type="caution">
    <text evidence="9">The sequence shown here is derived from an EMBL/GenBank/DDBJ whole genome shotgun (WGS) entry which is preliminary data.</text>
</comment>
<keyword evidence="9" id="KW-0540">Nuclease</keyword>
<dbReference type="OrthoDB" id="48041at2759"/>
<evidence type="ECO:0000259" key="7">
    <source>
        <dbReference type="Pfam" id="PF01974"/>
    </source>
</evidence>
<feature type="active site" evidence="5">
    <location>
        <position position="323"/>
    </location>
</feature>
<dbReference type="GO" id="GO:0000214">
    <property type="term" value="C:tRNA-intron endonuclease complex"/>
    <property type="evidence" value="ECO:0007669"/>
    <property type="project" value="UniProtKB-UniRule"/>
</dbReference>
<keyword evidence="2 4" id="KW-0819">tRNA processing</keyword>
<keyword evidence="3 4" id="KW-0456">Lyase</keyword>
<evidence type="ECO:0000313" key="9">
    <source>
        <dbReference type="EMBL" id="GBM06230.1"/>
    </source>
</evidence>
<dbReference type="GO" id="GO:0000213">
    <property type="term" value="F:tRNA-intron lyase activity"/>
    <property type="evidence" value="ECO:0007669"/>
    <property type="project" value="UniProtKB-UniRule"/>
</dbReference>
<feature type="region of interest" description="Disordered" evidence="6">
    <location>
        <begin position="134"/>
        <end position="200"/>
    </location>
</feature>
<dbReference type="SUPFAM" id="SSF53032">
    <property type="entry name" value="tRNA-intron endonuclease catalytic domain-like"/>
    <property type="match status" value="1"/>
</dbReference>
<dbReference type="PANTHER" id="PTHR13070">
    <property type="entry name" value="TRNA-SPLICING ENDONUCLEASE SUBUNIT SEN34-RELATED"/>
    <property type="match status" value="1"/>
</dbReference>
<feature type="compositionally biased region" description="Polar residues" evidence="6">
    <location>
        <begin position="139"/>
        <end position="154"/>
    </location>
</feature>
<feature type="domain" description="tRNA intron endonuclease catalytic" evidence="7">
    <location>
        <begin position="256"/>
        <end position="338"/>
    </location>
</feature>
<evidence type="ECO:0000256" key="3">
    <source>
        <dbReference type="ARBA" id="ARBA00023239"/>
    </source>
</evidence>
<dbReference type="InterPro" id="IPR016690">
    <property type="entry name" value="TSEN34"/>
</dbReference>
<evidence type="ECO:0000259" key="8">
    <source>
        <dbReference type="Pfam" id="PF26577"/>
    </source>
</evidence>
<dbReference type="GO" id="GO:0003676">
    <property type="term" value="F:nucleic acid binding"/>
    <property type="evidence" value="ECO:0007669"/>
    <property type="project" value="InterPro"/>
</dbReference>
<dbReference type="PIRSF" id="PIRSF017250">
    <property type="entry name" value="tRNA_splic_SEN34"/>
    <property type="match status" value="1"/>
</dbReference>
<evidence type="ECO:0000256" key="2">
    <source>
        <dbReference type="ARBA" id="ARBA00022694"/>
    </source>
</evidence>
<protein>
    <recommendedName>
        <fullName evidence="4">tRNA-splicing endonuclease subunit Sen34</fullName>
        <ecNumber evidence="4">4.6.1.16</ecNumber>
    </recommendedName>
</protein>
<dbReference type="Proteomes" id="UP000499080">
    <property type="component" value="Unassembled WGS sequence"/>
</dbReference>
<dbReference type="EMBL" id="BGPR01000225">
    <property type="protein sequence ID" value="GBM06230.1"/>
    <property type="molecule type" value="Genomic_DNA"/>
</dbReference>
<keyword evidence="10" id="KW-1185">Reference proteome</keyword>
<dbReference type="Gene3D" id="3.40.1350.10">
    <property type="match status" value="1"/>
</dbReference>
<evidence type="ECO:0000256" key="6">
    <source>
        <dbReference type="SAM" id="MobiDB-lite"/>
    </source>
</evidence>
<feature type="domain" description="TSEN34 N-terminal" evidence="8">
    <location>
        <begin position="2"/>
        <end position="70"/>
    </location>
</feature>
<dbReference type="InterPro" id="IPR006677">
    <property type="entry name" value="tRNA_intron_Endonuc_cat-like"/>
</dbReference>
<dbReference type="InterPro" id="IPR036167">
    <property type="entry name" value="tRNA_intron_Endo_cat-like_sf"/>
</dbReference>
<dbReference type="CDD" id="cd22363">
    <property type="entry name" value="tRNA-intron_lyase_C"/>
    <property type="match status" value="1"/>
</dbReference>
<evidence type="ECO:0000256" key="5">
    <source>
        <dbReference type="PIRSR" id="PIRSR017250-50"/>
    </source>
</evidence>
<keyword evidence="9" id="KW-0378">Hydrolase</keyword>
<proteinExistence type="inferred from homology"/>
<dbReference type="PANTHER" id="PTHR13070:SF0">
    <property type="entry name" value="TRNA-SPLICING ENDONUCLEASE SUBUNIT SEN34"/>
    <property type="match status" value="1"/>
</dbReference>
<evidence type="ECO:0000313" key="10">
    <source>
        <dbReference type="Proteomes" id="UP000499080"/>
    </source>
</evidence>
<dbReference type="InterPro" id="IPR011856">
    <property type="entry name" value="tRNA_endonuc-like_dom_sf"/>
</dbReference>
<evidence type="ECO:0000256" key="4">
    <source>
        <dbReference type="PIRNR" id="PIRNR017250"/>
    </source>
</evidence>